<name>A0A8B6DDX7_MYTGA</name>
<keyword evidence="2" id="KW-1185">Reference proteome</keyword>
<comment type="caution">
    <text evidence="1">The sequence shown here is derived from an EMBL/GenBank/DDBJ whole genome shotgun (WGS) entry which is preliminary data.</text>
</comment>
<dbReference type="OrthoDB" id="6127486at2759"/>
<sequence>MEGVRQWPMLPGGGKDLRKTKRYENWHLEYYGRLAAGRDSQEASSKYICVDHQAQYREGGSANQNGKLLFAVVARCGSLPCPPYYNNAPITCVVCSR</sequence>
<dbReference type="EMBL" id="UYJE01003246">
    <property type="protein sequence ID" value="VDI17666.1"/>
    <property type="molecule type" value="Genomic_DNA"/>
</dbReference>
<gene>
    <name evidence="1" type="ORF">MGAL_10B076679</name>
</gene>
<protein>
    <submittedName>
        <fullName evidence="1">Uncharacterized protein</fullName>
    </submittedName>
</protein>
<reference evidence="1" key="1">
    <citation type="submission" date="2018-11" db="EMBL/GenBank/DDBJ databases">
        <authorList>
            <person name="Alioto T."/>
            <person name="Alioto T."/>
        </authorList>
    </citation>
    <scope>NUCLEOTIDE SEQUENCE</scope>
</reference>
<evidence type="ECO:0000313" key="1">
    <source>
        <dbReference type="EMBL" id="VDI17666.1"/>
    </source>
</evidence>
<organism evidence="1 2">
    <name type="scientific">Mytilus galloprovincialis</name>
    <name type="common">Mediterranean mussel</name>
    <dbReference type="NCBI Taxonomy" id="29158"/>
    <lineage>
        <taxon>Eukaryota</taxon>
        <taxon>Metazoa</taxon>
        <taxon>Spiralia</taxon>
        <taxon>Lophotrochozoa</taxon>
        <taxon>Mollusca</taxon>
        <taxon>Bivalvia</taxon>
        <taxon>Autobranchia</taxon>
        <taxon>Pteriomorphia</taxon>
        <taxon>Mytilida</taxon>
        <taxon>Mytiloidea</taxon>
        <taxon>Mytilidae</taxon>
        <taxon>Mytilinae</taxon>
        <taxon>Mytilus</taxon>
    </lineage>
</organism>
<evidence type="ECO:0000313" key="2">
    <source>
        <dbReference type="Proteomes" id="UP000596742"/>
    </source>
</evidence>
<dbReference type="Proteomes" id="UP000596742">
    <property type="component" value="Unassembled WGS sequence"/>
</dbReference>
<dbReference type="AlphaFoldDB" id="A0A8B6DDX7"/>
<accession>A0A8B6DDX7</accession>
<proteinExistence type="predicted"/>